<accession>A0A0G1NBP9</accession>
<dbReference type="EMBL" id="LCLM01000001">
    <property type="protein sequence ID" value="KKU17787.1"/>
    <property type="molecule type" value="Genomic_DNA"/>
</dbReference>
<dbReference type="STRING" id="1618589.UX25_C0001G0001"/>
<evidence type="ECO:0000313" key="2">
    <source>
        <dbReference type="EMBL" id="KKU17787.1"/>
    </source>
</evidence>
<name>A0A0G1NBP9_9BACT</name>
<protein>
    <submittedName>
        <fullName evidence="2">Uncharacterized protein</fullName>
    </submittedName>
</protein>
<evidence type="ECO:0000256" key="1">
    <source>
        <dbReference type="SAM" id="Phobius"/>
    </source>
</evidence>
<proteinExistence type="predicted"/>
<evidence type="ECO:0000313" key="3">
    <source>
        <dbReference type="Proteomes" id="UP000034922"/>
    </source>
</evidence>
<keyword evidence="1" id="KW-1133">Transmembrane helix</keyword>
<gene>
    <name evidence="2" type="ORF">UX25_C0001G0001</name>
</gene>
<keyword evidence="1" id="KW-0812">Transmembrane</keyword>
<dbReference type="Proteomes" id="UP000034922">
    <property type="component" value="Unassembled WGS sequence"/>
</dbReference>
<organism evidence="2 3">
    <name type="scientific">Candidatus Woesebacteria bacterium GW2011_GWC2_45_9</name>
    <dbReference type="NCBI Taxonomy" id="1618589"/>
    <lineage>
        <taxon>Bacteria</taxon>
        <taxon>Candidatus Woeseibacteriota</taxon>
    </lineage>
</organism>
<feature type="transmembrane region" description="Helical" evidence="1">
    <location>
        <begin position="25"/>
        <end position="43"/>
    </location>
</feature>
<comment type="caution">
    <text evidence="2">The sequence shown here is derived from an EMBL/GenBank/DDBJ whole genome shotgun (WGS) entry which is preliminary data.</text>
</comment>
<dbReference type="AlphaFoldDB" id="A0A0G1NBP9"/>
<sequence>VWRPRVLGRAYLLGRNRTLFMRKHGNISVYTLFLVPLLAYYFFEAVHFGIFFKWLELVRGTFVGYFYPVDKKIKVPLPRVR</sequence>
<keyword evidence="1" id="KW-0472">Membrane</keyword>
<reference evidence="2 3" key="1">
    <citation type="journal article" date="2015" name="Nature">
        <title>rRNA introns, odd ribosomes, and small enigmatic genomes across a large radiation of phyla.</title>
        <authorList>
            <person name="Brown C.T."/>
            <person name="Hug L.A."/>
            <person name="Thomas B.C."/>
            <person name="Sharon I."/>
            <person name="Castelle C.J."/>
            <person name="Singh A."/>
            <person name="Wilkins M.J."/>
            <person name="Williams K.H."/>
            <person name="Banfield J.F."/>
        </authorList>
    </citation>
    <scope>NUCLEOTIDE SEQUENCE [LARGE SCALE GENOMIC DNA]</scope>
</reference>
<feature type="non-terminal residue" evidence="2">
    <location>
        <position position="1"/>
    </location>
</feature>